<sequence>MKNSICILVLLLFLNSCKKQEIDSPKANLPTTIESKSEITDSNKLENDISQAIEDIEKSKPEDRRKNIIQFLSFADTIDGAVAESYCNFAFEYVENNTKDFLSVLTPNDSIAIAQWAKKSSDEIAILAETPEEISSLWTEINKNHIAKRQNLSPNEIELDKLYLKELKLAIDKH</sequence>
<reference evidence="1 2" key="2">
    <citation type="submission" date="2019-06" db="EMBL/GenBank/DDBJ databases">
        <authorList>
            <person name="Seo Y."/>
        </authorList>
    </citation>
    <scope>NUCLEOTIDE SEQUENCE [LARGE SCALE GENOMIC DNA]</scope>
    <source>
        <strain evidence="1 2">MaA-Y11</strain>
    </source>
</reference>
<keyword evidence="2" id="KW-1185">Reference proteome</keyword>
<reference evidence="1 2" key="1">
    <citation type="submission" date="2019-06" db="EMBL/GenBank/DDBJ databases">
        <title>Flavobacterium sp. MaA-Y11 from geoumgang.</title>
        <authorList>
            <person name="Jeong S."/>
        </authorList>
    </citation>
    <scope>NUCLEOTIDE SEQUENCE [LARGE SCALE GENOMIC DNA]</scope>
    <source>
        <strain evidence="1 2">MaA-Y11</strain>
    </source>
</reference>
<proteinExistence type="predicted"/>
<dbReference type="Proteomes" id="UP000319175">
    <property type="component" value="Unassembled WGS sequence"/>
</dbReference>
<gene>
    <name evidence="1" type="ORF">FJA49_07550</name>
</gene>
<dbReference type="AlphaFoldDB" id="A0A501QBL2"/>
<dbReference type="RefSeq" id="WP_140000381.1">
    <property type="nucleotide sequence ID" value="NZ_VFJE01000053.1"/>
</dbReference>
<organism evidence="1 2">
    <name type="scientific">Flavobacterium microcysteis</name>
    <dbReference type="NCBI Taxonomy" id="2596891"/>
    <lineage>
        <taxon>Bacteria</taxon>
        <taxon>Pseudomonadati</taxon>
        <taxon>Bacteroidota</taxon>
        <taxon>Flavobacteriia</taxon>
        <taxon>Flavobacteriales</taxon>
        <taxon>Flavobacteriaceae</taxon>
        <taxon>Flavobacterium</taxon>
    </lineage>
</organism>
<evidence type="ECO:0000313" key="2">
    <source>
        <dbReference type="Proteomes" id="UP000319175"/>
    </source>
</evidence>
<dbReference type="OrthoDB" id="905690at2"/>
<comment type="caution">
    <text evidence="1">The sequence shown here is derived from an EMBL/GenBank/DDBJ whole genome shotgun (WGS) entry which is preliminary data.</text>
</comment>
<evidence type="ECO:0000313" key="1">
    <source>
        <dbReference type="EMBL" id="TPD69754.1"/>
    </source>
</evidence>
<name>A0A501QBL2_9FLAO</name>
<dbReference type="EMBL" id="VFJE01000053">
    <property type="protein sequence ID" value="TPD69754.1"/>
    <property type="molecule type" value="Genomic_DNA"/>
</dbReference>
<accession>A0A501QBL2</accession>
<protein>
    <submittedName>
        <fullName evidence="1">Uncharacterized protein</fullName>
    </submittedName>
</protein>